<evidence type="ECO:0000313" key="9">
    <source>
        <dbReference type="Proteomes" id="UP001377567"/>
    </source>
</evidence>
<dbReference type="Proteomes" id="UP001377567">
    <property type="component" value="Unassembled WGS sequence"/>
</dbReference>
<evidence type="ECO:0000256" key="6">
    <source>
        <dbReference type="PROSITE-ProRule" id="PRU00464"/>
    </source>
</evidence>
<keyword evidence="2" id="KW-0479">Metal-binding</keyword>
<evidence type="ECO:0000256" key="4">
    <source>
        <dbReference type="ARBA" id="ARBA00023125"/>
    </source>
</evidence>
<keyword evidence="3" id="KW-0862">Zinc</keyword>
<name>A0AAV5S413_MAUHU</name>
<keyword evidence="8" id="KW-0378">Hydrolase</keyword>
<dbReference type="SUPFAM" id="SSF54197">
    <property type="entry name" value="HIT-like"/>
    <property type="match status" value="1"/>
</dbReference>
<dbReference type="GO" id="GO:1990165">
    <property type="term" value="F:single-strand break-containing DNA binding"/>
    <property type="evidence" value="ECO:0007669"/>
    <property type="project" value="TreeGrafter"/>
</dbReference>
<dbReference type="Pfam" id="PF11969">
    <property type="entry name" value="DcpS_C"/>
    <property type="match status" value="1"/>
</dbReference>
<dbReference type="EMBL" id="BTGD01000018">
    <property type="protein sequence ID" value="GMM57987.1"/>
    <property type="molecule type" value="Genomic_DNA"/>
</dbReference>
<dbReference type="Gene3D" id="3.30.428.10">
    <property type="entry name" value="HIT-like"/>
    <property type="match status" value="1"/>
</dbReference>
<comment type="subcellular location">
    <subcellularLocation>
        <location evidence="1">Nucleus</location>
    </subcellularLocation>
</comment>
<dbReference type="InterPro" id="IPR032566">
    <property type="entry name" value="Znf-C2HE"/>
</dbReference>
<protein>
    <submittedName>
        <fullName evidence="8">DNA 5'-adenosine monophosphate hydrolase</fullName>
    </submittedName>
</protein>
<keyword evidence="5" id="KW-0539">Nucleus</keyword>
<evidence type="ECO:0000256" key="5">
    <source>
        <dbReference type="ARBA" id="ARBA00023242"/>
    </source>
</evidence>
<dbReference type="GO" id="GO:0033699">
    <property type="term" value="F:DNA 5'-adenosine monophosphate hydrolase activity"/>
    <property type="evidence" value="ECO:0007669"/>
    <property type="project" value="TreeGrafter"/>
</dbReference>
<dbReference type="InterPro" id="IPR036265">
    <property type="entry name" value="HIT-like_sf"/>
</dbReference>
<dbReference type="PANTHER" id="PTHR12486:SF4">
    <property type="entry name" value="APRATAXIN"/>
    <property type="match status" value="1"/>
</dbReference>
<comment type="caution">
    <text evidence="6">Lacks conserved residue(s) required for the propagation of feature annotation.</text>
</comment>
<accession>A0AAV5S413</accession>
<dbReference type="Pfam" id="PF16278">
    <property type="entry name" value="zf-C2HE"/>
    <property type="match status" value="1"/>
</dbReference>
<evidence type="ECO:0000256" key="1">
    <source>
        <dbReference type="ARBA" id="ARBA00004123"/>
    </source>
</evidence>
<dbReference type="GO" id="GO:0030983">
    <property type="term" value="F:mismatched DNA binding"/>
    <property type="evidence" value="ECO:0007669"/>
    <property type="project" value="TreeGrafter"/>
</dbReference>
<evidence type="ECO:0000313" key="8">
    <source>
        <dbReference type="EMBL" id="GMM57987.1"/>
    </source>
</evidence>
<evidence type="ECO:0000259" key="7">
    <source>
        <dbReference type="PROSITE" id="PS51084"/>
    </source>
</evidence>
<dbReference type="GO" id="GO:0003697">
    <property type="term" value="F:single-stranded DNA binding"/>
    <property type="evidence" value="ECO:0007669"/>
    <property type="project" value="TreeGrafter"/>
</dbReference>
<comment type="caution">
    <text evidence="8">The sequence shown here is derived from an EMBL/GenBank/DDBJ whole genome shotgun (WGS) entry which is preliminary data.</text>
</comment>
<dbReference type="PANTHER" id="PTHR12486">
    <property type="entry name" value="APRATAXIN-RELATED"/>
    <property type="match status" value="1"/>
</dbReference>
<reference evidence="8 9" key="1">
    <citation type="journal article" date="2023" name="Elife">
        <title>Identification of key yeast species and microbe-microbe interactions impacting larval growth of Drosophila in the wild.</title>
        <authorList>
            <person name="Mure A."/>
            <person name="Sugiura Y."/>
            <person name="Maeda R."/>
            <person name="Honda K."/>
            <person name="Sakurai N."/>
            <person name="Takahashi Y."/>
            <person name="Watada M."/>
            <person name="Katoh T."/>
            <person name="Gotoh A."/>
            <person name="Gotoh Y."/>
            <person name="Taniguchi I."/>
            <person name="Nakamura K."/>
            <person name="Hayashi T."/>
            <person name="Katayama T."/>
            <person name="Uemura T."/>
            <person name="Hattori Y."/>
        </authorList>
    </citation>
    <scope>NUCLEOTIDE SEQUENCE [LARGE SCALE GENOMIC DNA]</scope>
    <source>
        <strain evidence="8 9">KH-74</strain>
    </source>
</reference>
<dbReference type="PROSITE" id="PS51084">
    <property type="entry name" value="HIT_2"/>
    <property type="match status" value="1"/>
</dbReference>
<organism evidence="8 9">
    <name type="scientific">Maudiozyma humilis</name>
    <name type="common">Sour dough yeast</name>
    <name type="synonym">Kazachstania humilis</name>
    <dbReference type="NCBI Taxonomy" id="51915"/>
    <lineage>
        <taxon>Eukaryota</taxon>
        <taxon>Fungi</taxon>
        <taxon>Dikarya</taxon>
        <taxon>Ascomycota</taxon>
        <taxon>Saccharomycotina</taxon>
        <taxon>Saccharomycetes</taxon>
        <taxon>Saccharomycetales</taxon>
        <taxon>Saccharomycetaceae</taxon>
        <taxon>Maudiozyma</taxon>
    </lineage>
</organism>
<keyword evidence="4" id="KW-0238">DNA-binding</keyword>
<dbReference type="GO" id="GO:0005634">
    <property type="term" value="C:nucleus"/>
    <property type="evidence" value="ECO:0007669"/>
    <property type="project" value="UniProtKB-SubCell"/>
</dbReference>
<evidence type="ECO:0000256" key="2">
    <source>
        <dbReference type="ARBA" id="ARBA00022723"/>
    </source>
</evidence>
<keyword evidence="9" id="KW-1185">Reference proteome</keyword>
<sequence>MSWKAALQPYIDHPERFLPSPKNNAQSVVVYFNNEVVIVTDGFPKATEHLLVLPRSSALTHLHPTTALTEQVKKRYQQYIDIAVEHVTKKFMKKYKVRDESSPDHFAKTFVQVGIHTVPSMNNLHIHVITKDFNSPRLKNKKHYNSFNTDFFVPWDRLPLEHAPIDSKSIEKKYLKDSDLICCYCDRNFTNKCANLKRHLAEEFALHFTAV</sequence>
<dbReference type="InterPro" id="IPR011146">
    <property type="entry name" value="HIT-like"/>
</dbReference>
<proteinExistence type="predicted"/>
<dbReference type="GO" id="GO:0046872">
    <property type="term" value="F:metal ion binding"/>
    <property type="evidence" value="ECO:0007669"/>
    <property type="project" value="UniProtKB-KW"/>
</dbReference>
<feature type="domain" description="HIT" evidence="7">
    <location>
        <begin position="16"/>
        <end position="138"/>
    </location>
</feature>
<gene>
    <name evidence="8" type="ORF">DAKH74_046030</name>
</gene>
<evidence type="ECO:0000256" key="3">
    <source>
        <dbReference type="ARBA" id="ARBA00022833"/>
    </source>
</evidence>
<dbReference type="AlphaFoldDB" id="A0AAV5S413"/>
<dbReference type="GO" id="GO:0000012">
    <property type="term" value="P:single strand break repair"/>
    <property type="evidence" value="ECO:0007669"/>
    <property type="project" value="TreeGrafter"/>
</dbReference>
<dbReference type="GO" id="GO:0003725">
    <property type="term" value="F:double-stranded RNA binding"/>
    <property type="evidence" value="ECO:0007669"/>
    <property type="project" value="TreeGrafter"/>
</dbReference>